<organism evidence="4 5">
    <name type="scientific">Fusobacterium ulcerans</name>
    <dbReference type="NCBI Taxonomy" id="861"/>
    <lineage>
        <taxon>Bacteria</taxon>
        <taxon>Fusobacteriati</taxon>
        <taxon>Fusobacteriota</taxon>
        <taxon>Fusobacteriia</taxon>
        <taxon>Fusobacteriales</taxon>
        <taxon>Fusobacteriaceae</taxon>
        <taxon>Fusobacterium</taxon>
    </lineage>
</organism>
<proteinExistence type="predicted"/>
<evidence type="ECO:0000256" key="1">
    <source>
        <dbReference type="ARBA" id="ARBA00022679"/>
    </source>
</evidence>
<reference evidence="4 5" key="1">
    <citation type="submission" date="2018-06" db="EMBL/GenBank/DDBJ databases">
        <authorList>
            <consortium name="Pathogen Informatics"/>
            <person name="Doyle S."/>
        </authorList>
    </citation>
    <scope>NUCLEOTIDE SEQUENCE [LARGE SCALE GENOMIC DNA]</scope>
    <source>
        <strain evidence="4 5">NCTC12112</strain>
    </source>
</reference>
<evidence type="ECO:0000313" key="5">
    <source>
        <dbReference type="Proteomes" id="UP000249008"/>
    </source>
</evidence>
<evidence type="ECO:0000256" key="2">
    <source>
        <dbReference type="ARBA" id="ARBA00023315"/>
    </source>
</evidence>
<dbReference type="GO" id="GO:0016747">
    <property type="term" value="F:acyltransferase activity, transferring groups other than amino-acyl groups"/>
    <property type="evidence" value="ECO:0007669"/>
    <property type="project" value="InterPro"/>
</dbReference>
<dbReference type="GeneID" id="78455967"/>
<dbReference type="RefSeq" id="WP_005977409.1">
    <property type="nucleotide sequence ID" value="NZ_CABKNW010000002.1"/>
</dbReference>
<gene>
    <name evidence="4" type="primary">yjaB_1</name>
    <name evidence="4" type="ORF">NCTC12112_01404</name>
</gene>
<dbReference type="EC" id="2.3.1.-" evidence="4"/>
<dbReference type="KEGG" id="ful:C4N20_14165"/>
<keyword evidence="1 4" id="KW-0808">Transferase</keyword>
<evidence type="ECO:0000259" key="3">
    <source>
        <dbReference type="PROSITE" id="PS51186"/>
    </source>
</evidence>
<dbReference type="PANTHER" id="PTHR43800">
    <property type="entry name" value="PEPTIDYL-LYSINE N-ACETYLTRANSFERASE YJAB"/>
    <property type="match status" value="1"/>
</dbReference>
<protein>
    <submittedName>
        <fullName evidence="4">Uncharacterized N-acetyltransferase YjaB</fullName>
        <ecNumber evidence="4">2.3.1.-</ecNumber>
    </submittedName>
</protein>
<dbReference type="SUPFAM" id="SSF55729">
    <property type="entry name" value="Acyl-CoA N-acyltransferases (Nat)"/>
    <property type="match status" value="1"/>
</dbReference>
<dbReference type="PROSITE" id="PS51186">
    <property type="entry name" value="GNAT"/>
    <property type="match status" value="1"/>
</dbReference>
<dbReference type="CDD" id="cd04301">
    <property type="entry name" value="NAT_SF"/>
    <property type="match status" value="1"/>
</dbReference>
<dbReference type="AlphaFoldDB" id="A0AAX2JAL6"/>
<accession>A0AAX2JAL6</accession>
<dbReference type="Gene3D" id="3.40.630.30">
    <property type="match status" value="1"/>
</dbReference>
<dbReference type="InterPro" id="IPR000182">
    <property type="entry name" value="GNAT_dom"/>
</dbReference>
<evidence type="ECO:0000313" key="4">
    <source>
        <dbReference type="EMBL" id="SQJ02472.1"/>
    </source>
</evidence>
<dbReference type="NCBIfam" id="NF007853">
    <property type="entry name" value="PRK10562.1"/>
    <property type="match status" value="1"/>
</dbReference>
<feature type="domain" description="N-acetyltransferase" evidence="3">
    <location>
        <begin position="1"/>
        <end position="142"/>
    </location>
</feature>
<sequence length="142" mass="16823">MIRNLRNDDIDIVMELWKESTMEAQNFIPDEYWLENYDNVKNNYLPNSDTYVSEEDGEIKGFVSLIENIFIGGLFLKVDCQRKGIGSKIIDFLKADHDKLQLAVYDRNVRAMNFYLKSGFKITNTEIDEKTNEKEHLMEWKR</sequence>
<dbReference type="InterPro" id="IPR016181">
    <property type="entry name" value="Acyl_CoA_acyltransferase"/>
</dbReference>
<dbReference type="Proteomes" id="UP000249008">
    <property type="component" value="Chromosome 1"/>
</dbReference>
<keyword evidence="2 4" id="KW-0012">Acyltransferase</keyword>
<name>A0AAX2JAL6_9FUSO</name>
<dbReference type="EMBL" id="LS483487">
    <property type="protein sequence ID" value="SQJ02472.1"/>
    <property type="molecule type" value="Genomic_DNA"/>
</dbReference>
<dbReference type="Pfam" id="PF13673">
    <property type="entry name" value="Acetyltransf_10"/>
    <property type="match status" value="1"/>
</dbReference>
<dbReference type="PANTHER" id="PTHR43800:SF1">
    <property type="entry name" value="PEPTIDYL-LYSINE N-ACETYLTRANSFERASE YJAB"/>
    <property type="match status" value="1"/>
</dbReference>